<dbReference type="Gene3D" id="3.40.50.720">
    <property type="entry name" value="NAD(P)-binding Rossmann-like Domain"/>
    <property type="match status" value="2"/>
</dbReference>
<evidence type="ECO:0000259" key="1">
    <source>
        <dbReference type="Pfam" id="PF22917"/>
    </source>
</evidence>
<evidence type="ECO:0000313" key="3">
    <source>
        <dbReference type="Proteomes" id="UP001308179"/>
    </source>
</evidence>
<proteinExistence type="predicted"/>
<dbReference type="Pfam" id="PF22917">
    <property type="entry name" value="PRISE"/>
    <property type="match status" value="1"/>
</dbReference>
<dbReference type="PANTHER" id="PTHR32487">
    <property type="entry name" value="3-OXO-DELTA(4,5)-STEROID 5-BETA-REDUCTASE"/>
    <property type="match status" value="1"/>
</dbReference>
<sequence length="286" mass="32167">MGSTGTSGNHALIFGGTGIQGWAVTNQILNGYPSADKFDKVTALANRTPSGNMLWPKSDRLQVVSGLDLLNEAGQEALEKQMKEKVPGIETVTHVFFFAYIFKEDPSEEITINVQLLERAITAAEHLSAHLKFVLLPTGTKAYGVQCLADFPFADKLPLSESLPRIPEPWQSENFYYNQTDWLASQSRGKTWTWCEVRPDVVIGFVPNNNWRGIEKKCGLVTGRVGNDRSMAGFDYFIMTMFDFDRQLDLSKEIKAWNEGGKAEEVDSKTAWWTAFERFREAKIIP</sequence>
<dbReference type="PANTHER" id="PTHR32487:SF8">
    <property type="entry name" value="NAD-DEPENDENT EPIMERASE_DEHYDRATASE DOMAIN-CONTAINING PROTEIN"/>
    <property type="match status" value="1"/>
</dbReference>
<dbReference type="InterPro" id="IPR055222">
    <property type="entry name" value="PRISE-like_Rossmann-fold"/>
</dbReference>
<dbReference type="Proteomes" id="UP001308179">
    <property type="component" value="Unassembled WGS sequence"/>
</dbReference>
<organism evidence="2 3">
    <name type="scientific">Rachicladosporium monterosium</name>
    <dbReference type="NCBI Taxonomy" id="1507873"/>
    <lineage>
        <taxon>Eukaryota</taxon>
        <taxon>Fungi</taxon>
        <taxon>Dikarya</taxon>
        <taxon>Ascomycota</taxon>
        <taxon>Pezizomycotina</taxon>
        <taxon>Dothideomycetes</taxon>
        <taxon>Dothideomycetidae</taxon>
        <taxon>Cladosporiales</taxon>
        <taxon>Cladosporiaceae</taxon>
        <taxon>Rachicladosporium</taxon>
    </lineage>
</organism>
<reference evidence="2 3" key="1">
    <citation type="submission" date="2023-08" db="EMBL/GenBank/DDBJ databases">
        <title>Black Yeasts Isolated from many extreme environments.</title>
        <authorList>
            <person name="Coleine C."/>
            <person name="Stajich J.E."/>
            <person name="Selbmann L."/>
        </authorList>
    </citation>
    <scope>NUCLEOTIDE SEQUENCE [LARGE SCALE GENOMIC DNA]</scope>
    <source>
        <strain evidence="2 3">CCFEE 5386</strain>
    </source>
</reference>
<name>A0ABR0L318_9PEZI</name>
<protein>
    <recommendedName>
        <fullName evidence="1">PRISE-like Rossmann-fold domain-containing protein</fullName>
    </recommendedName>
</protein>
<dbReference type="SUPFAM" id="SSF51735">
    <property type="entry name" value="NAD(P)-binding Rossmann-fold domains"/>
    <property type="match status" value="1"/>
</dbReference>
<feature type="domain" description="PRISE-like Rossmann-fold" evidence="1">
    <location>
        <begin position="11"/>
        <end position="210"/>
    </location>
</feature>
<keyword evidence="3" id="KW-1185">Reference proteome</keyword>
<gene>
    <name evidence="2" type="ORF">LTR32_004978</name>
</gene>
<accession>A0ABR0L318</accession>
<comment type="caution">
    <text evidence="2">The sequence shown here is derived from an EMBL/GenBank/DDBJ whole genome shotgun (WGS) entry which is preliminary data.</text>
</comment>
<evidence type="ECO:0000313" key="2">
    <source>
        <dbReference type="EMBL" id="KAK5142744.1"/>
    </source>
</evidence>
<dbReference type="InterPro" id="IPR036291">
    <property type="entry name" value="NAD(P)-bd_dom_sf"/>
</dbReference>
<dbReference type="EMBL" id="JAVRRR010000392">
    <property type="protein sequence ID" value="KAK5142744.1"/>
    <property type="molecule type" value="Genomic_DNA"/>
</dbReference>